<organism evidence="2 3">
    <name type="scientific">Escherichia coli</name>
    <dbReference type="NCBI Taxonomy" id="562"/>
    <lineage>
        <taxon>Bacteria</taxon>
        <taxon>Pseudomonadati</taxon>
        <taxon>Pseudomonadota</taxon>
        <taxon>Gammaproteobacteria</taxon>
        <taxon>Enterobacterales</taxon>
        <taxon>Enterobacteriaceae</taxon>
        <taxon>Escherichia</taxon>
    </lineage>
</organism>
<feature type="compositionally biased region" description="Basic residues" evidence="1">
    <location>
        <begin position="54"/>
        <end position="64"/>
    </location>
</feature>
<reference evidence="2 3" key="1">
    <citation type="submission" date="2017-12" db="EMBL/GenBank/DDBJ databases">
        <title>Rapid rising of carbapenem-resistant Enterobacteriaceae(CRE) and emergence of colistin resistance genemcr-1 in CRE in the hospital of Henan, China.</title>
        <authorList>
            <person name="Sun Q."/>
            <person name="Zhang R."/>
            <person name="Li Y."/>
            <person name="Shen Y."/>
            <person name="Zhang Y."/>
            <person name="Yang J."/>
            <person name="Shu L."/>
            <person name="Zhou H."/>
            <person name="Wang Y."/>
            <person name="Wang B."/>
            <person name="Shen Z."/>
        </authorList>
    </citation>
    <scope>NUCLEOTIDE SEQUENCE [LARGE SCALE GENOMIC DNA]</scope>
    <source>
        <strain evidence="2 3">3512</strain>
    </source>
</reference>
<feature type="compositionally biased region" description="Basic and acidic residues" evidence="1">
    <location>
        <begin position="1"/>
        <end position="11"/>
    </location>
</feature>
<feature type="non-terminal residue" evidence="2">
    <location>
        <position position="64"/>
    </location>
</feature>
<gene>
    <name evidence="2" type="ORF">CWS33_29025</name>
</gene>
<evidence type="ECO:0000313" key="3">
    <source>
        <dbReference type="Proteomes" id="UP000233549"/>
    </source>
</evidence>
<feature type="region of interest" description="Disordered" evidence="1">
    <location>
        <begin position="1"/>
        <end position="64"/>
    </location>
</feature>
<name>A0AAP8LAG5_ECOLX</name>
<dbReference type="AlphaFoldDB" id="A0AAP8LAG5"/>
<proteinExistence type="predicted"/>
<protein>
    <submittedName>
        <fullName evidence="2">Uncharacterized protein</fullName>
    </submittedName>
</protein>
<comment type="caution">
    <text evidence="2">The sequence shown here is derived from an EMBL/GenBank/DDBJ whole genome shotgun (WGS) entry which is preliminary data.</text>
</comment>
<dbReference type="Proteomes" id="UP000233549">
    <property type="component" value="Unassembled WGS sequence"/>
</dbReference>
<accession>A0AAP8LAG5</accession>
<evidence type="ECO:0000313" key="2">
    <source>
        <dbReference type="EMBL" id="PKD78680.1"/>
    </source>
</evidence>
<evidence type="ECO:0000256" key="1">
    <source>
        <dbReference type="SAM" id="MobiDB-lite"/>
    </source>
</evidence>
<dbReference type="EMBL" id="PITP01000387">
    <property type="protein sequence ID" value="PKD78680.1"/>
    <property type="molecule type" value="Genomic_DNA"/>
</dbReference>
<sequence>MGHGAYRERIRSRSCGSQENGTRRAGGCAPDDGRDGGIAGVRPGDGQRPDDGARRHRHAGPVAR</sequence>